<dbReference type="InterPro" id="IPR052156">
    <property type="entry name" value="BCAA_Transport_ATP-bd_LivF"/>
</dbReference>
<keyword evidence="2" id="KW-0813">Transport</keyword>
<dbReference type="InterPro" id="IPR027417">
    <property type="entry name" value="P-loop_NTPase"/>
</dbReference>
<dbReference type="CDD" id="cd03224">
    <property type="entry name" value="ABC_TM1139_LivF_branched"/>
    <property type="match status" value="1"/>
</dbReference>
<dbReference type="GO" id="GO:0015658">
    <property type="term" value="F:branched-chain amino acid transmembrane transporter activity"/>
    <property type="evidence" value="ECO:0007669"/>
    <property type="project" value="TreeGrafter"/>
</dbReference>
<evidence type="ECO:0000313" key="8">
    <source>
        <dbReference type="EMBL" id="OHV46340.1"/>
    </source>
</evidence>
<comment type="similarity">
    <text evidence="1">Belongs to the ABC transporter superfamily.</text>
</comment>
<feature type="region of interest" description="Disordered" evidence="6">
    <location>
        <begin position="1"/>
        <end position="34"/>
    </location>
</feature>
<dbReference type="GO" id="GO:0016887">
    <property type="term" value="F:ATP hydrolysis activity"/>
    <property type="evidence" value="ECO:0007669"/>
    <property type="project" value="InterPro"/>
</dbReference>
<dbReference type="SMART" id="SM00382">
    <property type="entry name" value="AAA"/>
    <property type="match status" value="1"/>
</dbReference>
<dbReference type="InterPro" id="IPR003439">
    <property type="entry name" value="ABC_transporter-like_ATP-bd"/>
</dbReference>
<dbReference type="GO" id="GO:0005524">
    <property type="term" value="F:ATP binding"/>
    <property type="evidence" value="ECO:0007669"/>
    <property type="project" value="UniProtKB-KW"/>
</dbReference>
<feature type="domain" description="ABC transporter" evidence="7">
    <location>
        <begin position="36"/>
        <end position="316"/>
    </location>
</feature>
<keyword evidence="4 8" id="KW-0067">ATP-binding</keyword>
<dbReference type="EMBL" id="MBLM01000002">
    <property type="protein sequence ID" value="OHV46340.1"/>
    <property type="molecule type" value="Genomic_DNA"/>
</dbReference>
<dbReference type="OrthoDB" id="9805514at2"/>
<feature type="region of interest" description="Disordered" evidence="6">
    <location>
        <begin position="311"/>
        <end position="337"/>
    </location>
</feature>
<evidence type="ECO:0000256" key="6">
    <source>
        <dbReference type="SAM" id="MobiDB-lite"/>
    </source>
</evidence>
<dbReference type="PROSITE" id="PS50893">
    <property type="entry name" value="ABC_TRANSPORTER_2"/>
    <property type="match status" value="1"/>
</dbReference>
<evidence type="ECO:0000256" key="5">
    <source>
        <dbReference type="ARBA" id="ARBA00022970"/>
    </source>
</evidence>
<dbReference type="Pfam" id="PF00005">
    <property type="entry name" value="ABC_tran"/>
    <property type="match status" value="2"/>
</dbReference>
<reference evidence="9" key="1">
    <citation type="submission" date="2016-07" db="EMBL/GenBank/DDBJ databases">
        <title>Sequence Frankia sp. strain CcI1.17.</title>
        <authorList>
            <person name="Ghodhbane-Gtari F."/>
            <person name="Swanson E."/>
            <person name="Gueddou A."/>
            <person name="Morris K."/>
            <person name="Hezbri K."/>
            <person name="Ktari A."/>
            <person name="Nouioui I."/>
            <person name="Abebe-Akele F."/>
            <person name="Simpson S."/>
            <person name="Thomas K."/>
            <person name="Gtari M."/>
            <person name="Tisa L.S."/>
            <person name="Hurst S."/>
        </authorList>
    </citation>
    <scope>NUCLEOTIDE SEQUENCE [LARGE SCALE GENOMIC DNA]</scope>
    <source>
        <strain evidence="9">Cc1.17</strain>
    </source>
</reference>
<gene>
    <name evidence="8" type="ORF">CC117_01465</name>
</gene>
<protein>
    <submittedName>
        <fullName evidence="8">ABC transporter ATP-binding protein</fullName>
    </submittedName>
</protein>
<dbReference type="AlphaFoldDB" id="A0A1S1RJE8"/>
<organism evidence="8 9">
    <name type="scientific">Parafrankia colletiae</name>
    <dbReference type="NCBI Taxonomy" id="573497"/>
    <lineage>
        <taxon>Bacteria</taxon>
        <taxon>Bacillati</taxon>
        <taxon>Actinomycetota</taxon>
        <taxon>Actinomycetes</taxon>
        <taxon>Frankiales</taxon>
        <taxon>Frankiaceae</taxon>
        <taxon>Parafrankia</taxon>
    </lineage>
</organism>
<dbReference type="SUPFAM" id="SSF52540">
    <property type="entry name" value="P-loop containing nucleoside triphosphate hydrolases"/>
    <property type="match status" value="1"/>
</dbReference>
<evidence type="ECO:0000313" key="9">
    <source>
        <dbReference type="Proteomes" id="UP000179627"/>
    </source>
</evidence>
<feature type="compositionally biased region" description="Basic and acidic residues" evidence="6">
    <location>
        <begin position="131"/>
        <end position="141"/>
    </location>
</feature>
<evidence type="ECO:0000256" key="1">
    <source>
        <dbReference type="ARBA" id="ARBA00005417"/>
    </source>
</evidence>
<dbReference type="PROSITE" id="PS00211">
    <property type="entry name" value="ABC_TRANSPORTER_1"/>
    <property type="match status" value="1"/>
</dbReference>
<proteinExistence type="inferred from homology"/>
<sequence length="337" mass="35022">MTDPARSDPARPGPAGTGPGSSDPAGNGGASDGPLLEVRDAEVAYGAVTAVRGISLRVEAGEVVALLGANGAGKTTTLRMISGLLPPARGAVWFDGTRIAGAPLSGPAPAAPPVRSAPAERAGRVSRGRHRDAARQRDAAGQRDVPGLPVHRVTALGISHVPEGRRIFPAMTVAENLAMGAYLDRRRDRAETLRGLDRVHALFPRLAERSRQPAGTLSGGEQQMLAIGRALMARPRLILLDEPSLGLAPLLVATIFEVIREINAGGTTVLLVEQNAAAALRISHRGYVLDTGTVVLEGGADDLARDARVRDAYLGGSDEPRGAQDTSTTNDRDAMAP</sequence>
<accession>A0A1S1RJE8</accession>
<dbReference type="RefSeq" id="WP_071081883.1">
    <property type="nucleotide sequence ID" value="NZ_MBLM01000002.1"/>
</dbReference>
<dbReference type="Proteomes" id="UP000179627">
    <property type="component" value="Unassembled WGS sequence"/>
</dbReference>
<feature type="compositionally biased region" description="Low complexity" evidence="6">
    <location>
        <begin position="104"/>
        <end position="119"/>
    </location>
</feature>
<dbReference type="PANTHER" id="PTHR43820:SF4">
    <property type="entry name" value="HIGH-AFFINITY BRANCHED-CHAIN AMINO ACID TRANSPORT ATP-BINDING PROTEIN LIVF"/>
    <property type="match status" value="1"/>
</dbReference>
<name>A0A1S1RJE8_9ACTN</name>
<dbReference type="Gene3D" id="3.40.50.300">
    <property type="entry name" value="P-loop containing nucleotide triphosphate hydrolases"/>
    <property type="match status" value="1"/>
</dbReference>
<dbReference type="PANTHER" id="PTHR43820">
    <property type="entry name" value="HIGH-AFFINITY BRANCHED-CHAIN AMINO ACID TRANSPORT ATP-BINDING PROTEIN LIVF"/>
    <property type="match status" value="1"/>
</dbReference>
<comment type="caution">
    <text evidence="8">The sequence shown here is derived from an EMBL/GenBank/DDBJ whole genome shotgun (WGS) entry which is preliminary data.</text>
</comment>
<evidence type="ECO:0000256" key="2">
    <source>
        <dbReference type="ARBA" id="ARBA00022448"/>
    </source>
</evidence>
<dbReference type="InterPro" id="IPR003593">
    <property type="entry name" value="AAA+_ATPase"/>
</dbReference>
<dbReference type="GO" id="GO:0015807">
    <property type="term" value="P:L-amino acid transport"/>
    <property type="evidence" value="ECO:0007669"/>
    <property type="project" value="TreeGrafter"/>
</dbReference>
<evidence type="ECO:0000259" key="7">
    <source>
        <dbReference type="PROSITE" id="PS50893"/>
    </source>
</evidence>
<keyword evidence="5" id="KW-0029">Amino-acid transport</keyword>
<keyword evidence="9" id="KW-1185">Reference proteome</keyword>
<keyword evidence="3" id="KW-0547">Nucleotide-binding</keyword>
<evidence type="ECO:0000256" key="4">
    <source>
        <dbReference type="ARBA" id="ARBA00022840"/>
    </source>
</evidence>
<feature type="region of interest" description="Disordered" evidence="6">
    <location>
        <begin position="104"/>
        <end position="145"/>
    </location>
</feature>
<dbReference type="InterPro" id="IPR017871">
    <property type="entry name" value="ABC_transporter-like_CS"/>
</dbReference>
<evidence type="ECO:0000256" key="3">
    <source>
        <dbReference type="ARBA" id="ARBA00022741"/>
    </source>
</evidence>